<dbReference type="InterPro" id="IPR007168">
    <property type="entry name" value="Phageshock_PspC_N"/>
</dbReference>
<feature type="transmembrane region" description="Helical" evidence="2">
    <location>
        <begin position="140"/>
        <end position="158"/>
    </location>
</feature>
<dbReference type="RefSeq" id="WP_200557272.1">
    <property type="nucleotide sequence ID" value="NZ_JAEPES010000006.1"/>
</dbReference>
<feature type="transmembrane region" description="Helical" evidence="2">
    <location>
        <begin position="291"/>
        <end position="313"/>
    </location>
</feature>
<dbReference type="Proteomes" id="UP000636458">
    <property type="component" value="Unassembled WGS sequence"/>
</dbReference>
<protein>
    <submittedName>
        <fullName evidence="4">PspC domain-containing protein</fullName>
    </submittedName>
</protein>
<feature type="region of interest" description="Disordered" evidence="1">
    <location>
        <begin position="169"/>
        <end position="196"/>
    </location>
</feature>
<accession>A0A934VZE9</accession>
<evidence type="ECO:0000259" key="3">
    <source>
        <dbReference type="Pfam" id="PF04024"/>
    </source>
</evidence>
<feature type="transmembrane region" description="Helical" evidence="2">
    <location>
        <begin position="102"/>
        <end position="128"/>
    </location>
</feature>
<sequence>MATTASDAPPTTPPPPPAENRFFAWVRLLDVPRRPGWLGGVCAGVAYRLGIDPLIVRGIAVVVAILGGPVFLLYAAGWLLLPDLEGRIHLQRLIQGIFDRALVGIVAVFVLGLLPVTQGFWALSAGYWGDGSVFGAVQRAFWTLIVIAAAIVVTIWIARATQAAAATPTATPAADPAPPASPGPTASPATTDDHPATIPALGVVPLTVASPAAAPAEPVAPATGAGEDEVASWRERQAEWKVQFDAWKAAQAADAKEQRLRRQAETRTRAAQAAAASAERRHIRRLNNPRLGGALTTMVLGLALLAGGIGAVVATGSANWRGAEVATGLAAATVVVGVGIVLAGAFKRKAGFLRFVSVLLLVATVTAGFVPRDRQFLGVRESVSQGDWMQLGGRVKIFPVASTTPAVIDLWQGAGSVTIAIPDDVTVRVATTQRDDNSLDYITVDGTQYSTPTHLAVDRSDDESTYDHTFGPGRPDVTVRVWQGAGTISILQNVVSTTTEGTN</sequence>
<feature type="transmembrane region" description="Helical" evidence="2">
    <location>
        <begin position="54"/>
        <end position="81"/>
    </location>
</feature>
<keyword evidence="2" id="KW-1133">Transmembrane helix</keyword>
<gene>
    <name evidence="4" type="ORF">IV501_15740</name>
</gene>
<evidence type="ECO:0000313" key="5">
    <source>
        <dbReference type="Proteomes" id="UP000636458"/>
    </source>
</evidence>
<dbReference type="Pfam" id="PF04024">
    <property type="entry name" value="PspC"/>
    <property type="match status" value="1"/>
</dbReference>
<reference evidence="4" key="1">
    <citation type="submission" date="2021-01" db="EMBL/GenBank/DDBJ databases">
        <title>Lacisediminihabitans sp. nov. strain G11-30, isolated from Antarctic Soil.</title>
        <authorList>
            <person name="Li J."/>
        </authorList>
    </citation>
    <scope>NUCLEOTIDE SEQUENCE</scope>
    <source>
        <strain evidence="4">G11-30</strain>
    </source>
</reference>
<keyword evidence="2" id="KW-0472">Membrane</keyword>
<organism evidence="4 5">
    <name type="scientific">Lacisediminihabitans changchengi</name>
    <dbReference type="NCBI Taxonomy" id="2787634"/>
    <lineage>
        <taxon>Bacteria</taxon>
        <taxon>Bacillati</taxon>
        <taxon>Actinomycetota</taxon>
        <taxon>Actinomycetes</taxon>
        <taxon>Micrococcales</taxon>
        <taxon>Microbacteriaceae</taxon>
        <taxon>Lacisediminihabitans</taxon>
    </lineage>
</organism>
<name>A0A934VZE9_9MICO</name>
<feature type="transmembrane region" description="Helical" evidence="2">
    <location>
        <begin position="352"/>
        <end position="370"/>
    </location>
</feature>
<feature type="domain" description="Phage shock protein PspC N-terminal" evidence="3">
    <location>
        <begin position="33"/>
        <end position="83"/>
    </location>
</feature>
<keyword evidence="5" id="KW-1185">Reference proteome</keyword>
<keyword evidence="2" id="KW-0812">Transmembrane</keyword>
<feature type="transmembrane region" description="Helical" evidence="2">
    <location>
        <begin position="325"/>
        <end position="345"/>
    </location>
</feature>
<dbReference type="EMBL" id="JAEPES010000006">
    <property type="protein sequence ID" value="MBK4349082.1"/>
    <property type="molecule type" value="Genomic_DNA"/>
</dbReference>
<evidence type="ECO:0000313" key="4">
    <source>
        <dbReference type="EMBL" id="MBK4349082.1"/>
    </source>
</evidence>
<proteinExistence type="predicted"/>
<comment type="caution">
    <text evidence="4">The sequence shown here is derived from an EMBL/GenBank/DDBJ whole genome shotgun (WGS) entry which is preliminary data.</text>
</comment>
<evidence type="ECO:0000256" key="2">
    <source>
        <dbReference type="SAM" id="Phobius"/>
    </source>
</evidence>
<evidence type="ECO:0000256" key="1">
    <source>
        <dbReference type="SAM" id="MobiDB-lite"/>
    </source>
</evidence>
<dbReference type="AlphaFoldDB" id="A0A934VZE9"/>